<feature type="transmembrane region" description="Helical" evidence="2">
    <location>
        <begin position="87"/>
        <end position="114"/>
    </location>
</feature>
<dbReference type="Proteomes" id="UP000246018">
    <property type="component" value="Unassembled WGS sequence"/>
</dbReference>
<gene>
    <name evidence="3" type="ORF">DDE18_09880</name>
</gene>
<proteinExistence type="predicted"/>
<keyword evidence="2" id="KW-0472">Membrane</keyword>
<feature type="region of interest" description="Disordered" evidence="1">
    <location>
        <begin position="1"/>
        <end position="20"/>
    </location>
</feature>
<protein>
    <submittedName>
        <fullName evidence="3">Uncharacterized protein</fullName>
    </submittedName>
</protein>
<sequence>MTAPESTSQQDRETQRAPDWWQRDHPHAAAISGFFTGMLFVTVVPGGFAGVLRLLVGHETAEELFPFVLLALVVPMGLLASPRTRRFGTYMVIGMVLSALVVVSVASLVLYFMVRRDS</sequence>
<reference evidence="3 4" key="1">
    <citation type="submission" date="2018-04" db="EMBL/GenBank/DDBJ databases">
        <title>Genome of Nocardioides gansuensis WSJ-1.</title>
        <authorList>
            <person name="Wu S."/>
            <person name="Wang G."/>
        </authorList>
    </citation>
    <scope>NUCLEOTIDE SEQUENCE [LARGE SCALE GENOMIC DNA]</scope>
    <source>
        <strain evidence="3 4">WSJ-1</strain>
    </source>
</reference>
<dbReference type="EMBL" id="QDGZ01000004">
    <property type="protein sequence ID" value="PVG82671.1"/>
    <property type="molecule type" value="Genomic_DNA"/>
</dbReference>
<dbReference type="OrthoDB" id="3788188at2"/>
<comment type="caution">
    <text evidence="3">The sequence shown here is derived from an EMBL/GenBank/DDBJ whole genome shotgun (WGS) entry which is preliminary data.</text>
</comment>
<dbReference type="AlphaFoldDB" id="A0A2T8FAA4"/>
<name>A0A2T8FAA4_9ACTN</name>
<evidence type="ECO:0000256" key="2">
    <source>
        <dbReference type="SAM" id="Phobius"/>
    </source>
</evidence>
<evidence type="ECO:0000256" key="1">
    <source>
        <dbReference type="SAM" id="MobiDB-lite"/>
    </source>
</evidence>
<feature type="transmembrane region" description="Helical" evidence="2">
    <location>
        <begin position="28"/>
        <end position="52"/>
    </location>
</feature>
<feature type="transmembrane region" description="Helical" evidence="2">
    <location>
        <begin position="64"/>
        <end position="81"/>
    </location>
</feature>
<keyword evidence="4" id="KW-1185">Reference proteome</keyword>
<organism evidence="3 4">
    <name type="scientific">Nocardioides gansuensis</name>
    <dbReference type="NCBI Taxonomy" id="2138300"/>
    <lineage>
        <taxon>Bacteria</taxon>
        <taxon>Bacillati</taxon>
        <taxon>Actinomycetota</taxon>
        <taxon>Actinomycetes</taxon>
        <taxon>Propionibacteriales</taxon>
        <taxon>Nocardioidaceae</taxon>
        <taxon>Nocardioides</taxon>
    </lineage>
</organism>
<keyword evidence="2" id="KW-0812">Transmembrane</keyword>
<accession>A0A2T8FAA4</accession>
<feature type="compositionally biased region" description="Basic and acidic residues" evidence="1">
    <location>
        <begin position="10"/>
        <end position="20"/>
    </location>
</feature>
<evidence type="ECO:0000313" key="3">
    <source>
        <dbReference type="EMBL" id="PVG82671.1"/>
    </source>
</evidence>
<keyword evidence="2" id="KW-1133">Transmembrane helix</keyword>
<evidence type="ECO:0000313" key="4">
    <source>
        <dbReference type="Proteomes" id="UP000246018"/>
    </source>
</evidence>
<dbReference type="RefSeq" id="WP_116572103.1">
    <property type="nucleotide sequence ID" value="NZ_QDGZ01000004.1"/>
</dbReference>